<dbReference type="RefSeq" id="WP_255389975.1">
    <property type="nucleotide sequence ID" value="NZ_CP101508.1"/>
</dbReference>
<dbReference type="PANTHER" id="PTHR13369">
    <property type="match status" value="1"/>
</dbReference>
<dbReference type="InterPro" id="IPR025714">
    <property type="entry name" value="Methyltranfer_dom"/>
</dbReference>
<evidence type="ECO:0000259" key="1">
    <source>
        <dbReference type="Pfam" id="PF13679"/>
    </source>
</evidence>
<gene>
    <name evidence="2" type="ORF">NNL38_05260</name>
</gene>
<keyword evidence="2" id="KW-0808">Transferase</keyword>
<dbReference type="GO" id="GO:0032259">
    <property type="term" value="P:methylation"/>
    <property type="evidence" value="ECO:0007669"/>
    <property type="project" value="UniProtKB-KW"/>
</dbReference>
<keyword evidence="3" id="KW-1185">Reference proteome</keyword>
<evidence type="ECO:0000313" key="3">
    <source>
        <dbReference type="Proteomes" id="UP001057998"/>
    </source>
</evidence>
<feature type="domain" description="Methyltransferase" evidence="1">
    <location>
        <begin position="124"/>
        <end position="232"/>
    </location>
</feature>
<accession>A0ABY5GHA0</accession>
<protein>
    <submittedName>
        <fullName evidence="2">SAM-dependent methyltransferase</fullName>
    </submittedName>
</protein>
<organism evidence="2 3">
    <name type="scientific">Photobacterium atrarenae</name>
    <dbReference type="NCBI Taxonomy" id="865757"/>
    <lineage>
        <taxon>Bacteria</taxon>
        <taxon>Pseudomonadati</taxon>
        <taxon>Pseudomonadota</taxon>
        <taxon>Gammaproteobacteria</taxon>
        <taxon>Vibrionales</taxon>
        <taxon>Vibrionaceae</taxon>
        <taxon>Photobacterium</taxon>
    </lineage>
</organism>
<dbReference type="InterPro" id="IPR029063">
    <property type="entry name" value="SAM-dependent_MTases_sf"/>
</dbReference>
<reference evidence="2" key="1">
    <citation type="submission" date="2022-07" db="EMBL/GenBank/DDBJ databases">
        <title>Genome sequencing of Photobacterium atrarenae GJH2-4.</title>
        <authorList>
            <person name="Park S.-J."/>
        </authorList>
    </citation>
    <scope>NUCLEOTIDE SEQUENCE</scope>
    <source>
        <strain evidence="2">GJH2-4</strain>
    </source>
</reference>
<dbReference type="GO" id="GO:0008168">
    <property type="term" value="F:methyltransferase activity"/>
    <property type="evidence" value="ECO:0007669"/>
    <property type="project" value="UniProtKB-KW"/>
</dbReference>
<dbReference type="EMBL" id="CP101508">
    <property type="protein sequence ID" value="UTV28658.1"/>
    <property type="molecule type" value="Genomic_DNA"/>
</dbReference>
<dbReference type="Proteomes" id="UP001057998">
    <property type="component" value="Chromosome 1"/>
</dbReference>
<name>A0ABY5GHA0_9GAMM</name>
<dbReference type="Pfam" id="PF13679">
    <property type="entry name" value="Methyltransf_32"/>
    <property type="match status" value="1"/>
</dbReference>
<dbReference type="SUPFAM" id="SSF53335">
    <property type="entry name" value="S-adenosyl-L-methionine-dependent methyltransferases"/>
    <property type="match status" value="1"/>
</dbReference>
<keyword evidence="2" id="KW-0489">Methyltransferase</keyword>
<dbReference type="PANTHER" id="PTHR13369:SF0">
    <property type="entry name" value="GLUTATHIONE S-TRANSFERASE C-TERMINAL DOMAIN-CONTAINING PROTEIN"/>
    <property type="match status" value="1"/>
</dbReference>
<evidence type="ECO:0000313" key="2">
    <source>
        <dbReference type="EMBL" id="UTV28658.1"/>
    </source>
</evidence>
<proteinExistence type="predicted"/>
<sequence>MTGYSPRFHRLDKLLTDNRAFWQFMPFAATDLIWQSSHPGLCDWLNGLSDEAIAAFLHDGEALALALSPWLPAAPELYRLSQLEALQPSGDASEPAWPQGLDVGIPGRKWQQITAFNRATPALQLPILEWCAGKGHLGRVLAVSHQMPVVSLEWQQTLCEEGDVAARRLQLPIRFVHADAFEPASAEHVLARQHAVALHACGDLHVALLQRVTERRGKAVTISPCCYHLIRESHYQPLSRVGQQSQLQLSKHDLRLPLQETVTAGQRVRRQRRTEVSFRLGFDSLQRFVRGSDTYLPVPNVQKAQLNAGFASFCRWAAEKKQLELPSAIDFEHWLQQGEQRFARVERMELVRQLFRRPLELWLIEDRVGYLEERGYQVSVGAFCDKPVTPRNILIHAERKDN</sequence>